<keyword evidence="2" id="KW-1185">Reference proteome</keyword>
<comment type="caution">
    <text evidence="1">The sequence shown here is derived from an EMBL/GenBank/DDBJ whole genome shotgun (WGS) entry which is preliminary data.</text>
</comment>
<sequence length="180" mass="20435">MDERELAGLRDRVHSLRRDAWAMVEDDELYDPEGALPMAERAGAALRTMERALAALPEPHGVPREAARWLRWERAETSYHVADLIERWSPDVPHAHERALAAATAAFEVFRGWDLRAATHALRLMSVMAARVGRAREAVGWVLEFRGTVPADVAPRWFLPTCERMLRDLRDEHLVDSPAV</sequence>
<evidence type="ECO:0000313" key="1">
    <source>
        <dbReference type="EMBL" id="MCO1656846.1"/>
    </source>
</evidence>
<protein>
    <submittedName>
        <fullName evidence="1">Uncharacterized protein</fullName>
    </submittedName>
</protein>
<organism evidence="1 2">
    <name type="scientific">Pseudonocardia humida</name>
    <dbReference type="NCBI Taxonomy" id="2800819"/>
    <lineage>
        <taxon>Bacteria</taxon>
        <taxon>Bacillati</taxon>
        <taxon>Actinomycetota</taxon>
        <taxon>Actinomycetes</taxon>
        <taxon>Pseudonocardiales</taxon>
        <taxon>Pseudonocardiaceae</taxon>
        <taxon>Pseudonocardia</taxon>
    </lineage>
</organism>
<dbReference type="EMBL" id="JAGSOV010000037">
    <property type="protein sequence ID" value="MCO1656846.1"/>
    <property type="molecule type" value="Genomic_DNA"/>
</dbReference>
<gene>
    <name evidence="1" type="ORF">KDL28_17445</name>
</gene>
<dbReference type="Proteomes" id="UP001165283">
    <property type="component" value="Unassembled WGS sequence"/>
</dbReference>
<evidence type="ECO:0000313" key="2">
    <source>
        <dbReference type="Proteomes" id="UP001165283"/>
    </source>
</evidence>
<proteinExistence type="predicted"/>
<name>A0ABT1A1G8_9PSEU</name>
<dbReference type="RefSeq" id="WP_252439936.1">
    <property type="nucleotide sequence ID" value="NZ_JAGSOV010000037.1"/>
</dbReference>
<accession>A0ABT1A1G8</accession>
<reference evidence="1" key="1">
    <citation type="submission" date="2021-04" db="EMBL/GenBank/DDBJ databases">
        <title>Pseudonocardia sp. nov., isolated from sandy soil of mangrove forest.</title>
        <authorList>
            <person name="Zan Z."/>
            <person name="Huang R."/>
            <person name="Liu W."/>
        </authorList>
    </citation>
    <scope>NUCLEOTIDE SEQUENCE</scope>
    <source>
        <strain evidence="1">S2-4</strain>
    </source>
</reference>